<reference evidence="1 2" key="1">
    <citation type="submission" date="2017-06" db="EMBL/GenBank/DDBJ databases">
        <title>Herbaspirillum phytohormonus sp. nov., isolated from the root nodule of Robinia pseudoacacia in lead-zinc mine.</title>
        <authorList>
            <person name="Fan M."/>
            <person name="Lin Y."/>
        </authorList>
    </citation>
    <scope>NUCLEOTIDE SEQUENCE [LARGE SCALE GENOMIC DNA]</scope>
    <source>
        <strain evidence="1 2">HZ10</strain>
    </source>
</reference>
<sequence>MPFHLDDLDLDNIPDPYQSVLRHMATAVESRAVTPAVAIKVIREHVVPLLSEVHRPLVSIQGQPSWDKIQTLYPKLVFASELQQEQQLAAIGRMIELFVRHTARPPREIEFPSFIEVFSFHRLCGYLGVPVARPFLETDDGAGDLYRFCKYCWFPVRRKDVCAFHTTRVDRAVAIDNQPACAHVSVKQAQRLRAVFEQQVLTLTSKDEMEFHESGFDLPVLLPPSGLSQWLDARRPHLATLVRKQTGLSANNLRSLSAVLYGEELGAEIVEAIGGAVHLWTPITTRAEGWLAAWAARSPRGGARRRGFKLLDV</sequence>
<organism evidence="1 2">
    <name type="scientific">Herbaspirillum robiniae</name>
    <dbReference type="NCBI Taxonomy" id="2014887"/>
    <lineage>
        <taxon>Bacteria</taxon>
        <taxon>Pseudomonadati</taxon>
        <taxon>Pseudomonadota</taxon>
        <taxon>Betaproteobacteria</taxon>
        <taxon>Burkholderiales</taxon>
        <taxon>Oxalobacteraceae</taxon>
        <taxon>Herbaspirillum</taxon>
    </lineage>
</organism>
<dbReference type="Proteomes" id="UP000197596">
    <property type="component" value="Unassembled WGS sequence"/>
</dbReference>
<dbReference type="AlphaFoldDB" id="A0A246WL57"/>
<name>A0A246WL57_9BURK</name>
<evidence type="ECO:0000313" key="1">
    <source>
        <dbReference type="EMBL" id="OWY27055.1"/>
    </source>
</evidence>
<dbReference type="EMBL" id="NJGU01000013">
    <property type="protein sequence ID" value="OWY27055.1"/>
    <property type="molecule type" value="Genomic_DNA"/>
</dbReference>
<comment type="caution">
    <text evidence="1">The sequence shown here is derived from an EMBL/GenBank/DDBJ whole genome shotgun (WGS) entry which is preliminary data.</text>
</comment>
<accession>A0A246WL57</accession>
<evidence type="ECO:0000313" key="2">
    <source>
        <dbReference type="Proteomes" id="UP000197596"/>
    </source>
</evidence>
<dbReference type="RefSeq" id="WP_088752391.1">
    <property type="nucleotide sequence ID" value="NZ_NJGU01000013.1"/>
</dbReference>
<proteinExistence type="predicted"/>
<gene>
    <name evidence="1" type="ORF">CEJ42_20725</name>
</gene>
<protein>
    <submittedName>
        <fullName evidence="1">Uncharacterized protein</fullName>
    </submittedName>
</protein>